<organism evidence="2 3">
    <name type="scientific">Georhizobium profundi</name>
    <dbReference type="NCBI Taxonomy" id="2341112"/>
    <lineage>
        <taxon>Bacteria</taxon>
        <taxon>Pseudomonadati</taxon>
        <taxon>Pseudomonadota</taxon>
        <taxon>Alphaproteobacteria</taxon>
        <taxon>Hyphomicrobiales</taxon>
        <taxon>Rhizobiaceae</taxon>
        <taxon>Georhizobium</taxon>
    </lineage>
</organism>
<dbReference type="RefSeq" id="WP_126010037.1">
    <property type="nucleotide sequence ID" value="NZ_CP032509.1"/>
</dbReference>
<name>A0A3Q8XNL3_9HYPH</name>
<evidence type="ECO:0000313" key="3">
    <source>
        <dbReference type="Proteomes" id="UP000268192"/>
    </source>
</evidence>
<keyword evidence="3" id="KW-1185">Reference proteome</keyword>
<reference evidence="2 3" key="1">
    <citation type="submission" date="2018-09" db="EMBL/GenBank/DDBJ databases">
        <title>Marinorhizobium profundi gen. nov., sp. nov., isolated from a deep-sea sediment sample from the New Britain Trench and proposal of Marinorhizobiaceae fam. nov. in the order Rhizobiales of the class Alphaproteobacteria.</title>
        <authorList>
            <person name="Cao J."/>
        </authorList>
    </citation>
    <scope>NUCLEOTIDE SEQUENCE [LARGE SCALE GENOMIC DNA]</scope>
    <source>
        <strain evidence="2 3">WS11</strain>
    </source>
</reference>
<keyword evidence="1" id="KW-0732">Signal</keyword>
<dbReference type="EMBL" id="CP032509">
    <property type="protein sequence ID" value="AZN71722.1"/>
    <property type="molecule type" value="Genomic_DNA"/>
</dbReference>
<dbReference type="Proteomes" id="UP000268192">
    <property type="component" value="Chromosome"/>
</dbReference>
<feature type="chain" id="PRO_5018779658" evidence="1">
    <location>
        <begin position="26"/>
        <end position="239"/>
    </location>
</feature>
<dbReference type="OrthoDB" id="7850882at2"/>
<gene>
    <name evidence="2" type="ORF">D5400_10940</name>
</gene>
<proteinExistence type="predicted"/>
<feature type="signal peptide" evidence="1">
    <location>
        <begin position="1"/>
        <end position="25"/>
    </location>
</feature>
<accession>A0A3Q8XNL3</accession>
<evidence type="ECO:0000256" key="1">
    <source>
        <dbReference type="SAM" id="SignalP"/>
    </source>
</evidence>
<dbReference type="AlphaFoldDB" id="A0A3Q8XNL3"/>
<dbReference type="KEGG" id="abaw:D5400_10940"/>
<protein>
    <submittedName>
        <fullName evidence="2">Uncharacterized protein</fullName>
    </submittedName>
</protein>
<evidence type="ECO:0000313" key="2">
    <source>
        <dbReference type="EMBL" id="AZN71722.1"/>
    </source>
</evidence>
<sequence>MKPIATGVAALLAGAVLTTSTTAFAESADICAALHHDLALSTGQTTNTTVDVYLAQAKQTLGEIALELHHAGCGNSVTVYRGGEGNVCGPLEAEAASIENEIAFLQQERDALRQSVIYSDPSAIRAELAAYGCQVEPVREAASYSQFHTASNDHSSVIEIMPAAPPAPSSNEQRSTLTIPAPQAPAPVVAEPIKPAEERELVDLDERLQERNVRVVGPQFLPDQSEAIDLTSPVPTFFP</sequence>